<evidence type="ECO:0000256" key="8">
    <source>
        <dbReference type="ARBA" id="ARBA00023096"/>
    </source>
</evidence>
<feature type="domain" description="Aminotransferase class V" evidence="14">
    <location>
        <begin position="6"/>
        <end position="348"/>
    </location>
</feature>
<reference evidence="15 16" key="1">
    <citation type="submission" date="2014-04" db="EMBL/GenBank/DDBJ databases">
        <title>Marinobacterium kochiensis sp. nov., isolated from sediment sample collected from Kochi backwaters in Kerala, India.</title>
        <authorList>
            <person name="Singh A."/>
            <person name="Pinnaka A.K."/>
        </authorList>
    </citation>
    <scope>NUCLEOTIDE SEQUENCE [LARGE SCALE GENOMIC DNA]</scope>
    <source>
        <strain evidence="15 16">AK27</strain>
    </source>
</reference>
<keyword evidence="9 12" id="KW-0718">Serine biosynthesis</keyword>
<evidence type="ECO:0000313" key="15">
    <source>
        <dbReference type="EMBL" id="KEA65434.1"/>
    </source>
</evidence>
<evidence type="ECO:0000256" key="10">
    <source>
        <dbReference type="ARBA" id="ARBA00047630"/>
    </source>
</evidence>
<comment type="similarity">
    <text evidence="3 12">Belongs to the class-V pyridoxal-phosphate-dependent aminotransferase family. SerC subfamily.</text>
</comment>
<evidence type="ECO:0000256" key="11">
    <source>
        <dbReference type="ARBA" id="ARBA00049007"/>
    </source>
</evidence>
<evidence type="ECO:0000256" key="9">
    <source>
        <dbReference type="ARBA" id="ARBA00023299"/>
    </source>
</evidence>
<dbReference type="GO" id="GO:0004648">
    <property type="term" value="F:O-phospho-L-serine:2-oxoglutarate aminotransferase activity"/>
    <property type="evidence" value="ECO:0007669"/>
    <property type="project" value="UniProtKB-UniRule"/>
</dbReference>
<feature type="binding site" evidence="12">
    <location>
        <position position="102"/>
    </location>
    <ligand>
        <name>pyridoxal 5'-phosphate</name>
        <dbReference type="ChEBI" id="CHEBI:597326"/>
    </ligand>
</feature>
<evidence type="ECO:0000256" key="7">
    <source>
        <dbReference type="ARBA" id="ARBA00022898"/>
    </source>
</evidence>
<comment type="cofactor">
    <cofactor evidence="12">
        <name>pyridoxal 5'-phosphate</name>
        <dbReference type="ChEBI" id="CHEBI:597326"/>
    </cofactor>
    <text evidence="12">Binds 1 pyridoxal phosphate per subunit.</text>
</comment>
<keyword evidence="12" id="KW-0963">Cytoplasm</keyword>
<dbReference type="UniPathway" id="UPA00244">
    <property type="reaction ID" value="UER00311"/>
</dbReference>
<comment type="subunit">
    <text evidence="12">Homodimer.</text>
</comment>
<evidence type="ECO:0000259" key="14">
    <source>
        <dbReference type="Pfam" id="PF00266"/>
    </source>
</evidence>
<dbReference type="GO" id="GO:0008615">
    <property type="term" value="P:pyridoxine biosynthetic process"/>
    <property type="evidence" value="ECO:0007669"/>
    <property type="project" value="UniProtKB-UniRule"/>
</dbReference>
<comment type="subcellular location">
    <subcellularLocation>
        <location evidence="12">Cytoplasm</location>
    </subcellularLocation>
</comment>
<comment type="catalytic activity">
    <reaction evidence="11 12 13">
        <text>O-phospho-L-serine + 2-oxoglutarate = 3-phosphooxypyruvate + L-glutamate</text>
        <dbReference type="Rhea" id="RHEA:14329"/>
        <dbReference type="ChEBI" id="CHEBI:16810"/>
        <dbReference type="ChEBI" id="CHEBI:18110"/>
        <dbReference type="ChEBI" id="CHEBI:29985"/>
        <dbReference type="ChEBI" id="CHEBI:57524"/>
        <dbReference type="EC" id="2.6.1.52"/>
    </reaction>
</comment>
<evidence type="ECO:0000256" key="6">
    <source>
        <dbReference type="ARBA" id="ARBA00022679"/>
    </source>
</evidence>
<feature type="binding site" evidence="12">
    <location>
        <position position="195"/>
    </location>
    <ligand>
        <name>pyridoxal 5'-phosphate</name>
        <dbReference type="ChEBI" id="CHEBI:597326"/>
    </ligand>
</feature>
<keyword evidence="4 12" id="KW-0032">Aminotransferase</keyword>
<dbReference type="PIRSF" id="PIRSF000525">
    <property type="entry name" value="SerC"/>
    <property type="match status" value="1"/>
</dbReference>
<dbReference type="InterPro" id="IPR015424">
    <property type="entry name" value="PyrdxlP-dep_Trfase"/>
</dbReference>
<feature type="binding site" evidence="12">
    <location>
        <begin position="237"/>
        <end position="238"/>
    </location>
    <ligand>
        <name>pyridoxal 5'-phosphate</name>
        <dbReference type="ChEBI" id="CHEBI:597326"/>
    </ligand>
</feature>
<dbReference type="Pfam" id="PF00266">
    <property type="entry name" value="Aminotran_5"/>
    <property type="match status" value="1"/>
</dbReference>
<accession>A0A081G3S9</accession>
<dbReference type="GO" id="GO:0030170">
    <property type="term" value="F:pyridoxal phosphate binding"/>
    <property type="evidence" value="ECO:0007669"/>
    <property type="project" value="UniProtKB-UniRule"/>
</dbReference>
<feature type="binding site" evidence="12">
    <location>
        <position position="172"/>
    </location>
    <ligand>
        <name>pyridoxal 5'-phosphate</name>
        <dbReference type="ChEBI" id="CHEBI:597326"/>
    </ligand>
</feature>
<evidence type="ECO:0000313" key="16">
    <source>
        <dbReference type="Proteomes" id="UP000028252"/>
    </source>
</evidence>
<dbReference type="NCBIfam" id="TIGR01364">
    <property type="entry name" value="serC_1"/>
    <property type="match status" value="1"/>
</dbReference>
<dbReference type="UniPathway" id="UPA00135">
    <property type="reaction ID" value="UER00197"/>
</dbReference>
<keyword evidence="6 12" id="KW-0808">Transferase</keyword>
<evidence type="ECO:0000256" key="2">
    <source>
        <dbReference type="ARBA" id="ARBA00005099"/>
    </source>
</evidence>
<organism evidence="15 16">
    <name type="scientific">Marinobacterium lacunae</name>
    <dbReference type="NCBI Taxonomy" id="1232683"/>
    <lineage>
        <taxon>Bacteria</taxon>
        <taxon>Pseudomonadati</taxon>
        <taxon>Pseudomonadota</taxon>
        <taxon>Gammaproteobacteria</taxon>
        <taxon>Oceanospirillales</taxon>
        <taxon>Oceanospirillaceae</taxon>
        <taxon>Marinobacterium</taxon>
    </lineage>
</organism>
<dbReference type="GO" id="GO:0005737">
    <property type="term" value="C:cytoplasm"/>
    <property type="evidence" value="ECO:0007669"/>
    <property type="project" value="UniProtKB-SubCell"/>
</dbReference>
<keyword evidence="7 12" id="KW-0663">Pyridoxal phosphate</keyword>
<dbReference type="Proteomes" id="UP000028252">
    <property type="component" value="Unassembled WGS sequence"/>
</dbReference>
<comment type="pathway">
    <text evidence="2 12 13">Amino-acid biosynthesis; L-serine biosynthesis; L-serine from 3-phospho-D-glycerate: step 2/3.</text>
</comment>
<feature type="binding site" evidence="12">
    <location>
        <begin position="76"/>
        <end position="77"/>
    </location>
    <ligand>
        <name>pyridoxal 5'-phosphate</name>
        <dbReference type="ChEBI" id="CHEBI:597326"/>
    </ligand>
</feature>
<evidence type="ECO:0000256" key="1">
    <source>
        <dbReference type="ARBA" id="ARBA00004915"/>
    </source>
</evidence>
<keyword evidence="8 12" id="KW-0664">Pyridoxine biosynthesis</keyword>
<feature type="modified residue" description="N6-(pyridoxal phosphate)lysine" evidence="12">
    <location>
        <position position="196"/>
    </location>
</feature>
<dbReference type="PANTHER" id="PTHR43247:SF1">
    <property type="entry name" value="PHOSPHOSERINE AMINOTRANSFERASE"/>
    <property type="match status" value="1"/>
</dbReference>
<dbReference type="InterPro" id="IPR000192">
    <property type="entry name" value="Aminotrans_V_dom"/>
</dbReference>
<comment type="caution">
    <text evidence="12">Lacks conserved residue(s) required for the propagation of feature annotation.</text>
</comment>
<evidence type="ECO:0000256" key="13">
    <source>
        <dbReference type="RuleBase" id="RU004505"/>
    </source>
</evidence>
<dbReference type="Gene3D" id="3.90.1150.10">
    <property type="entry name" value="Aspartate Aminotransferase, domain 1"/>
    <property type="match status" value="1"/>
</dbReference>
<dbReference type="eggNOG" id="COG1932">
    <property type="taxonomic scope" value="Bacteria"/>
</dbReference>
<dbReference type="NCBIfam" id="NF003764">
    <property type="entry name" value="PRK05355.1"/>
    <property type="match status" value="1"/>
</dbReference>
<dbReference type="SUPFAM" id="SSF53383">
    <property type="entry name" value="PLP-dependent transferases"/>
    <property type="match status" value="1"/>
</dbReference>
<sequence>MTRKHNFSAGPAALPEAVLARAAEEMLDWHGKGLSIMEMSHRSPEFVSVAEAAEQDLRDLMDIPANYKVLFLQGGATSQFGMVPMNLLRGAGTADYIDTGIWSAKAMQEASRYTRVGLVASTQGENYTRVPAQAELTLNPEAAYVHYTSNETIGGLEFDYVPETGEVPLVVDMSSDILARPIDVSRYGLIYAGAQKNIGPAGLTVVIVREELLGNTLPGTPTMFDYKVHADADSMNNTPPTFAWYMTGLVFKWLKEQGGVEGIARLNERKASSLYAAIDASDFYANPIAPANRSIMNVPFTLADSALDKLFLERAEQAGLLNLKGHRSVGGMRASIYNAVSQDSVDALIAFMQEFERTAG</sequence>
<keyword evidence="5 12" id="KW-0028">Amino-acid biosynthesis</keyword>
<evidence type="ECO:0000256" key="5">
    <source>
        <dbReference type="ARBA" id="ARBA00022605"/>
    </source>
</evidence>
<dbReference type="InterPro" id="IPR022278">
    <property type="entry name" value="Pser_aminoTfrase"/>
</dbReference>
<gene>
    <name evidence="12" type="primary">serC</name>
    <name evidence="15" type="ORF">ADIMK_0391</name>
</gene>
<dbReference type="AlphaFoldDB" id="A0A081G3S9"/>
<comment type="caution">
    <text evidence="15">The sequence shown here is derived from an EMBL/GenBank/DDBJ whole genome shotgun (WGS) entry which is preliminary data.</text>
</comment>
<dbReference type="RefSeq" id="WP_036182896.1">
    <property type="nucleotide sequence ID" value="NZ_JMQN01000011.1"/>
</dbReference>
<dbReference type="EMBL" id="JMQN01000011">
    <property type="protein sequence ID" value="KEA65434.1"/>
    <property type="molecule type" value="Genomic_DNA"/>
</dbReference>
<dbReference type="InterPro" id="IPR015421">
    <property type="entry name" value="PyrdxlP-dep_Trfase_major"/>
</dbReference>
<protein>
    <recommendedName>
        <fullName evidence="12">Phosphoserine aminotransferase</fullName>
        <ecNumber evidence="12">2.6.1.52</ecNumber>
    </recommendedName>
    <alternativeName>
        <fullName evidence="12">Phosphohydroxythreonine aminotransferase</fullName>
        <shortName evidence="12">PSAT</shortName>
    </alternativeName>
</protein>
<dbReference type="STRING" id="1232683.ADIMK_0391"/>
<comment type="catalytic activity">
    <reaction evidence="10 12">
        <text>4-(phosphooxy)-L-threonine + 2-oxoglutarate = (R)-3-hydroxy-2-oxo-4-phosphooxybutanoate + L-glutamate</text>
        <dbReference type="Rhea" id="RHEA:16573"/>
        <dbReference type="ChEBI" id="CHEBI:16810"/>
        <dbReference type="ChEBI" id="CHEBI:29985"/>
        <dbReference type="ChEBI" id="CHEBI:58452"/>
        <dbReference type="ChEBI" id="CHEBI:58538"/>
        <dbReference type="EC" id="2.6.1.52"/>
    </reaction>
</comment>
<dbReference type="CDD" id="cd00611">
    <property type="entry name" value="PSAT_like"/>
    <property type="match status" value="1"/>
</dbReference>
<dbReference type="InterPro" id="IPR015422">
    <property type="entry name" value="PyrdxlP-dep_Trfase_small"/>
</dbReference>
<dbReference type="GO" id="GO:0006564">
    <property type="term" value="P:L-serine biosynthetic process"/>
    <property type="evidence" value="ECO:0007669"/>
    <property type="project" value="UniProtKB-UniRule"/>
</dbReference>
<dbReference type="Gene3D" id="3.40.640.10">
    <property type="entry name" value="Type I PLP-dependent aspartate aminotransferase-like (Major domain)"/>
    <property type="match status" value="1"/>
</dbReference>
<proteinExistence type="inferred from homology"/>
<dbReference type="PATRIC" id="fig|1232683.4.peg.386"/>
<dbReference type="PANTHER" id="PTHR43247">
    <property type="entry name" value="PHOSPHOSERINE AMINOTRANSFERASE"/>
    <property type="match status" value="1"/>
</dbReference>
<evidence type="ECO:0000256" key="12">
    <source>
        <dbReference type="HAMAP-Rule" id="MF_00160"/>
    </source>
</evidence>
<comment type="function">
    <text evidence="12">Catalyzes the reversible conversion of 3-phosphohydroxypyruvate to phosphoserine and of 3-hydroxy-2-oxo-4-phosphonooxybutanoate to phosphohydroxythreonine.</text>
</comment>
<evidence type="ECO:0000256" key="4">
    <source>
        <dbReference type="ARBA" id="ARBA00022576"/>
    </source>
</evidence>
<dbReference type="FunFam" id="3.90.1150.10:FF:000006">
    <property type="entry name" value="Phosphoserine aminotransferase"/>
    <property type="match status" value="1"/>
</dbReference>
<keyword evidence="16" id="KW-1185">Reference proteome</keyword>
<dbReference type="HAMAP" id="MF_00160">
    <property type="entry name" value="SerC_aminotrans_5"/>
    <property type="match status" value="1"/>
</dbReference>
<comment type="pathway">
    <text evidence="1 12">Cofactor biosynthesis; pyridoxine 5'-phosphate biosynthesis; pyridoxine 5'-phosphate from D-erythrose 4-phosphate: step 3/5.</text>
</comment>
<dbReference type="PROSITE" id="PS00595">
    <property type="entry name" value="AA_TRANSFER_CLASS_5"/>
    <property type="match status" value="1"/>
</dbReference>
<evidence type="ECO:0000256" key="3">
    <source>
        <dbReference type="ARBA" id="ARBA00006904"/>
    </source>
</evidence>
<dbReference type="OrthoDB" id="9809412at2"/>
<feature type="binding site" evidence="12">
    <location>
        <position position="42"/>
    </location>
    <ligand>
        <name>L-glutamate</name>
        <dbReference type="ChEBI" id="CHEBI:29985"/>
    </ligand>
</feature>
<dbReference type="EC" id="2.6.1.52" evidence="12"/>
<dbReference type="InterPro" id="IPR020578">
    <property type="entry name" value="Aminotrans_V_PyrdxlP_BS"/>
</dbReference>
<name>A0A081G3S9_9GAMM</name>
<feature type="binding site" evidence="12">
    <location>
        <position position="152"/>
    </location>
    <ligand>
        <name>pyridoxal 5'-phosphate</name>
        <dbReference type="ChEBI" id="CHEBI:597326"/>
    </ligand>
</feature>
<dbReference type="FunFam" id="3.40.640.10:FF:000010">
    <property type="entry name" value="Phosphoserine aminotransferase"/>
    <property type="match status" value="1"/>
</dbReference>